<keyword evidence="5 13" id="KW-0812">Transmembrane</keyword>
<evidence type="ECO:0000256" key="10">
    <source>
        <dbReference type="ARBA" id="ARBA00023136"/>
    </source>
</evidence>
<comment type="similarity">
    <text evidence="2">Belongs to the TMEM175 family.</text>
</comment>
<feature type="transmembrane region" description="Helical" evidence="13">
    <location>
        <begin position="33"/>
        <end position="53"/>
    </location>
</feature>
<protein>
    <submittedName>
        <fullName evidence="14">TMEM175 family protein</fullName>
    </submittedName>
</protein>
<dbReference type="EMBL" id="BAAAOA010000005">
    <property type="protein sequence ID" value="GAA1747713.1"/>
    <property type="molecule type" value="Genomic_DNA"/>
</dbReference>
<accession>A0ABP4W7V5</accession>
<dbReference type="RefSeq" id="WP_344119212.1">
    <property type="nucleotide sequence ID" value="NZ_BAAAOA010000005.1"/>
</dbReference>
<evidence type="ECO:0000256" key="13">
    <source>
        <dbReference type="SAM" id="Phobius"/>
    </source>
</evidence>
<evidence type="ECO:0000313" key="14">
    <source>
        <dbReference type="EMBL" id="GAA1747713.1"/>
    </source>
</evidence>
<evidence type="ECO:0000313" key="15">
    <source>
        <dbReference type="Proteomes" id="UP001501204"/>
    </source>
</evidence>
<evidence type="ECO:0000256" key="9">
    <source>
        <dbReference type="ARBA" id="ARBA00023065"/>
    </source>
</evidence>
<keyword evidence="8 13" id="KW-1133">Transmembrane helix</keyword>
<organism evidence="14 15">
    <name type="scientific">Kocuria aegyptia</name>
    <dbReference type="NCBI Taxonomy" id="330943"/>
    <lineage>
        <taxon>Bacteria</taxon>
        <taxon>Bacillati</taxon>
        <taxon>Actinomycetota</taxon>
        <taxon>Actinomycetes</taxon>
        <taxon>Micrococcales</taxon>
        <taxon>Micrococcaceae</taxon>
        <taxon>Kocuria</taxon>
    </lineage>
</organism>
<keyword evidence="4" id="KW-0633">Potassium transport</keyword>
<feature type="transmembrane region" description="Helical" evidence="13">
    <location>
        <begin position="175"/>
        <end position="196"/>
    </location>
</feature>
<comment type="subcellular location">
    <subcellularLocation>
        <location evidence="1">Membrane</location>
        <topology evidence="1">Multi-pass membrane protein</topology>
    </subcellularLocation>
</comment>
<name>A0ABP4W7V5_9MICC</name>
<comment type="caution">
    <text evidence="14">The sequence shown here is derived from an EMBL/GenBank/DDBJ whole genome shotgun (WGS) entry which is preliminary data.</text>
</comment>
<evidence type="ECO:0000256" key="7">
    <source>
        <dbReference type="ARBA" id="ARBA00022958"/>
    </source>
</evidence>
<feature type="transmembrane region" description="Helical" evidence="13">
    <location>
        <begin position="106"/>
        <end position="125"/>
    </location>
</feature>
<keyword evidence="10 13" id="KW-0472">Membrane</keyword>
<feature type="transmembrane region" description="Helical" evidence="13">
    <location>
        <begin position="73"/>
        <end position="90"/>
    </location>
</feature>
<evidence type="ECO:0000256" key="12">
    <source>
        <dbReference type="ARBA" id="ARBA00034430"/>
    </source>
</evidence>
<reference evidence="15" key="1">
    <citation type="journal article" date="2019" name="Int. J. Syst. Evol. Microbiol.">
        <title>The Global Catalogue of Microorganisms (GCM) 10K type strain sequencing project: providing services to taxonomists for standard genome sequencing and annotation.</title>
        <authorList>
            <consortium name="The Broad Institute Genomics Platform"/>
            <consortium name="The Broad Institute Genome Sequencing Center for Infectious Disease"/>
            <person name="Wu L."/>
            <person name="Ma J."/>
        </authorList>
    </citation>
    <scope>NUCLEOTIDE SEQUENCE [LARGE SCALE GENOMIC DNA]</scope>
    <source>
        <strain evidence="15">JCM 14735</strain>
    </source>
</reference>
<dbReference type="Proteomes" id="UP001501204">
    <property type="component" value="Unassembled WGS sequence"/>
</dbReference>
<evidence type="ECO:0000256" key="11">
    <source>
        <dbReference type="ARBA" id="ARBA00023303"/>
    </source>
</evidence>
<dbReference type="PANTHER" id="PTHR31462">
    <property type="entry name" value="ENDOSOMAL/LYSOSOMAL POTASSIUM CHANNEL TMEM175"/>
    <property type="match status" value="1"/>
</dbReference>
<keyword evidence="9" id="KW-0406">Ion transport</keyword>
<evidence type="ECO:0000256" key="5">
    <source>
        <dbReference type="ARBA" id="ARBA00022692"/>
    </source>
</evidence>
<keyword evidence="6" id="KW-0631">Potassium channel</keyword>
<feature type="transmembrane region" description="Helical" evidence="13">
    <location>
        <begin position="202"/>
        <end position="219"/>
    </location>
</feature>
<keyword evidence="7" id="KW-0630">Potassium</keyword>
<sequence length="225" mass="25031">MVAEDHSDPARHEGPAQRYRRLFGSGESTERTVFFSDAVFAIAMTLLVLELILPADLDPAQLDAALRAHLPPFLAYVLSFAVIGTAWMSHHRRFTVILRYDRRLQWLNLLSLFFVALLPMPTSLLSDYGGGSSPWPVALYAAVTAAVYASLNLVWVHAWHAGLMASVVDAALYHYVLRALLPAPAVFALSIPVAFWDPVLATWTWALIVPAAVADRWWLRRPSRG</sequence>
<comment type="catalytic activity">
    <reaction evidence="12">
        <text>K(+)(in) = K(+)(out)</text>
        <dbReference type="Rhea" id="RHEA:29463"/>
        <dbReference type="ChEBI" id="CHEBI:29103"/>
    </reaction>
</comment>
<evidence type="ECO:0000256" key="3">
    <source>
        <dbReference type="ARBA" id="ARBA00022448"/>
    </source>
</evidence>
<dbReference type="PANTHER" id="PTHR31462:SF5">
    <property type="entry name" value="ENDOSOMAL_LYSOSOMAL PROTON CHANNEL TMEM175"/>
    <property type="match status" value="1"/>
</dbReference>
<evidence type="ECO:0000256" key="6">
    <source>
        <dbReference type="ARBA" id="ARBA00022826"/>
    </source>
</evidence>
<evidence type="ECO:0000256" key="4">
    <source>
        <dbReference type="ARBA" id="ARBA00022538"/>
    </source>
</evidence>
<keyword evidence="15" id="KW-1185">Reference proteome</keyword>
<proteinExistence type="inferred from homology"/>
<evidence type="ECO:0000256" key="2">
    <source>
        <dbReference type="ARBA" id="ARBA00006920"/>
    </source>
</evidence>
<dbReference type="InterPro" id="IPR010617">
    <property type="entry name" value="TMEM175-like"/>
</dbReference>
<evidence type="ECO:0000256" key="8">
    <source>
        <dbReference type="ARBA" id="ARBA00022989"/>
    </source>
</evidence>
<dbReference type="Pfam" id="PF06736">
    <property type="entry name" value="TMEM175"/>
    <property type="match status" value="1"/>
</dbReference>
<gene>
    <name evidence="14" type="ORF">GCM10009767_03190</name>
</gene>
<keyword evidence="3" id="KW-0813">Transport</keyword>
<keyword evidence="11" id="KW-0407">Ion channel</keyword>
<evidence type="ECO:0000256" key="1">
    <source>
        <dbReference type="ARBA" id="ARBA00004141"/>
    </source>
</evidence>
<feature type="transmembrane region" description="Helical" evidence="13">
    <location>
        <begin position="137"/>
        <end position="155"/>
    </location>
</feature>